<keyword evidence="9 15" id="KW-0862">Zinc</keyword>
<dbReference type="PANTHER" id="PTHR42780">
    <property type="entry name" value="SOLEUCYL-TRNA SYNTHETASE"/>
    <property type="match status" value="1"/>
</dbReference>
<dbReference type="GO" id="GO:0005524">
    <property type="term" value="F:ATP binding"/>
    <property type="evidence" value="ECO:0007669"/>
    <property type="project" value="UniProtKB-UniRule"/>
</dbReference>
<comment type="function">
    <text evidence="13 15">Catalyzes the attachment of isoleucine to tRNA(Ile). As IleRS can inadvertently accommodate and process structurally similar amino acids such as valine, to avoid such errors it has two additional distinct tRNA(Ile)-dependent editing activities. One activity is designated as 'pretransfer' editing and involves the hydrolysis of activated Val-AMP. The other activity is designated 'posttransfer' editing and involves deacylation of mischarged Val-tRNA(Ile).</text>
</comment>
<keyword evidence="11 15" id="KW-0648">Protein biosynthesis</keyword>
<dbReference type="InterPro" id="IPR014729">
    <property type="entry name" value="Rossmann-like_a/b/a_fold"/>
</dbReference>
<comment type="domain">
    <text evidence="15">IleRS has two distinct active sites: one for aminoacylation and one for editing. The misactivated valine is translocated from the active site to the editing site, which sterically excludes the correctly activated isoleucine. The single editing site contains two valyl binding pockets, one specific for each substrate (Val-AMP or Val-tRNA(Ile)).</text>
</comment>
<dbReference type="InterPro" id="IPR002301">
    <property type="entry name" value="Ile-tRNA-ligase"/>
</dbReference>
<evidence type="ECO:0000256" key="12">
    <source>
        <dbReference type="ARBA" id="ARBA00023146"/>
    </source>
</evidence>
<evidence type="ECO:0000256" key="13">
    <source>
        <dbReference type="ARBA" id="ARBA00025217"/>
    </source>
</evidence>
<keyword evidence="8 15" id="KW-0547">Nucleotide-binding</keyword>
<organism evidence="18 19">
    <name type="scientific">Pedobacter terrae</name>
    <dbReference type="NCBI Taxonomy" id="405671"/>
    <lineage>
        <taxon>Bacteria</taxon>
        <taxon>Pseudomonadati</taxon>
        <taxon>Bacteroidota</taxon>
        <taxon>Sphingobacteriia</taxon>
        <taxon>Sphingobacteriales</taxon>
        <taxon>Sphingobacteriaceae</taxon>
        <taxon>Pedobacter</taxon>
    </lineage>
</organism>
<dbReference type="SUPFAM" id="SSF52374">
    <property type="entry name" value="Nucleotidylyl transferase"/>
    <property type="match status" value="1"/>
</dbReference>
<dbReference type="HAMAP" id="MF_02003">
    <property type="entry name" value="Ile_tRNA_synth_type2"/>
    <property type="match status" value="1"/>
</dbReference>
<comment type="cofactor">
    <cofactor evidence="1 15">
        <name>Zn(2+)</name>
        <dbReference type="ChEBI" id="CHEBI:29105"/>
    </cofactor>
</comment>
<keyword evidence="19" id="KW-1185">Reference proteome</keyword>
<dbReference type="InterPro" id="IPR023586">
    <property type="entry name" value="Ile-tRNA-ligase_type2"/>
</dbReference>
<evidence type="ECO:0000256" key="10">
    <source>
        <dbReference type="ARBA" id="ARBA00022840"/>
    </source>
</evidence>
<dbReference type="InterPro" id="IPR009080">
    <property type="entry name" value="tRNAsynth_Ia_anticodon-bd"/>
</dbReference>
<evidence type="ECO:0000313" key="19">
    <source>
        <dbReference type="Proteomes" id="UP000199643"/>
    </source>
</evidence>
<dbReference type="PANTHER" id="PTHR42780:SF1">
    <property type="entry name" value="ISOLEUCINE--TRNA LIGASE, CYTOPLASMIC"/>
    <property type="match status" value="1"/>
</dbReference>
<dbReference type="AlphaFoldDB" id="A0A1G8DQR8"/>
<comment type="subcellular location">
    <subcellularLocation>
        <location evidence="2 15">Cytoplasm</location>
    </subcellularLocation>
</comment>
<dbReference type="GO" id="GO:0005737">
    <property type="term" value="C:cytoplasm"/>
    <property type="evidence" value="ECO:0007669"/>
    <property type="project" value="UniProtKB-SubCell"/>
</dbReference>
<accession>A0A1G8DQR8</accession>
<feature type="domain" description="Aminoacyl-tRNA synthetase class Ia" evidence="16">
    <location>
        <begin position="636"/>
        <end position="791"/>
    </location>
</feature>
<feature type="short sequence motif" description="'KMSKS' region" evidence="15">
    <location>
        <begin position="753"/>
        <end position="757"/>
    </location>
</feature>
<dbReference type="GO" id="GO:0008270">
    <property type="term" value="F:zinc ion binding"/>
    <property type="evidence" value="ECO:0007669"/>
    <property type="project" value="UniProtKB-UniRule"/>
</dbReference>
<evidence type="ECO:0000256" key="14">
    <source>
        <dbReference type="ARBA" id="ARBA00048359"/>
    </source>
</evidence>
<dbReference type="Pfam" id="PF08264">
    <property type="entry name" value="Anticodon_1"/>
    <property type="match status" value="1"/>
</dbReference>
<dbReference type="FunFam" id="3.40.50.620:FF:000063">
    <property type="entry name" value="Isoleucine--tRNA ligase"/>
    <property type="match status" value="1"/>
</dbReference>
<dbReference type="GO" id="GO:0006428">
    <property type="term" value="P:isoleucyl-tRNA aminoacylation"/>
    <property type="evidence" value="ECO:0007669"/>
    <property type="project" value="UniProtKB-UniRule"/>
</dbReference>
<dbReference type="GO" id="GO:0000049">
    <property type="term" value="F:tRNA binding"/>
    <property type="evidence" value="ECO:0007669"/>
    <property type="project" value="InterPro"/>
</dbReference>
<dbReference type="Pfam" id="PF19302">
    <property type="entry name" value="DUF5915"/>
    <property type="match status" value="1"/>
</dbReference>
<evidence type="ECO:0000256" key="6">
    <source>
        <dbReference type="ARBA" id="ARBA00022598"/>
    </source>
</evidence>
<dbReference type="GO" id="GO:0002161">
    <property type="term" value="F:aminoacyl-tRNA deacylase activity"/>
    <property type="evidence" value="ECO:0007669"/>
    <property type="project" value="InterPro"/>
</dbReference>
<evidence type="ECO:0000313" key="18">
    <source>
        <dbReference type="EMBL" id="SDH60013.1"/>
    </source>
</evidence>
<dbReference type="RefSeq" id="WP_090504490.1">
    <property type="nucleotide sequence ID" value="NZ_FNCH01000031.1"/>
</dbReference>
<evidence type="ECO:0000256" key="7">
    <source>
        <dbReference type="ARBA" id="ARBA00022723"/>
    </source>
</evidence>
<evidence type="ECO:0000256" key="1">
    <source>
        <dbReference type="ARBA" id="ARBA00001947"/>
    </source>
</evidence>
<feature type="domain" description="Methionyl/Valyl/Leucyl/Isoleucyl-tRNA synthetase anticodon-binding" evidence="17">
    <location>
        <begin position="841"/>
        <end position="992"/>
    </location>
</feature>
<feature type="binding site" evidence="15">
    <location>
        <position position="756"/>
    </location>
    <ligand>
        <name>ATP</name>
        <dbReference type="ChEBI" id="CHEBI:30616"/>
    </ligand>
</feature>
<dbReference type="Pfam" id="PF00133">
    <property type="entry name" value="tRNA-synt_1"/>
    <property type="match status" value="2"/>
</dbReference>
<evidence type="ECO:0000256" key="8">
    <source>
        <dbReference type="ARBA" id="ARBA00022741"/>
    </source>
</evidence>
<comment type="catalytic activity">
    <reaction evidence="14 15">
        <text>tRNA(Ile) + L-isoleucine + ATP = L-isoleucyl-tRNA(Ile) + AMP + diphosphate</text>
        <dbReference type="Rhea" id="RHEA:11060"/>
        <dbReference type="Rhea" id="RHEA-COMP:9666"/>
        <dbReference type="Rhea" id="RHEA-COMP:9695"/>
        <dbReference type="ChEBI" id="CHEBI:30616"/>
        <dbReference type="ChEBI" id="CHEBI:33019"/>
        <dbReference type="ChEBI" id="CHEBI:58045"/>
        <dbReference type="ChEBI" id="CHEBI:78442"/>
        <dbReference type="ChEBI" id="CHEBI:78528"/>
        <dbReference type="ChEBI" id="CHEBI:456215"/>
        <dbReference type="EC" id="6.1.1.5"/>
    </reaction>
</comment>
<evidence type="ECO:0000259" key="17">
    <source>
        <dbReference type="Pfam" id="PF08264"/>
    </source>
</evidence>
<keyword evidence="10 15" id="KW-0067">ATP-binding</keyword>
<evidence type="ECO:0000256" key="4">
    <source>
        <dbReference type="ARBA" id="ARBA00011245"/>
    </source>
</evidence>
<proteinExistence type="inferred from homology"/>
<comment type="subunit">
    <text evidence="4 15">Monomer.</text>
</comment>
<dbReference type="NCBIfam" id="TIGR00392">
    <property type="entry name" value="ileS"/>
    <property type="match status" value="1"/>
</dbReference>
<evidence type="ECO:0000259" key="16">
    <source>
        <dbReference type="Pfam" id="PF00133"/>
    </source>
</evidence>
<reference evidence="19" key="1">
    <citation type="submission" date="2016-10" db="EMBL/GenBank/DDBJ databases">
        <authorList>
            <person name="Varghese N."/>
            <person name="Submissions S."/>
        </authorList>
    </citation>
    <scope>NUCLEOTIDE SEQUENCE [LARGE SCALE GENOMIC DNA]</scope>
    <source>
        <strain evidence="19">DSM 17933</strain>
    </source>
</reference>
<protein>
    <recommendedName>
        <fullName evidence="15">Isoleucine--tRNA ligase</fullName>
        <ecNumber evidence="15">6.1.1.5</ecNumber>
    </recommendedName>
    <alternativeName>
        <fullName evidence="15">Isoleucyl-tRNA synthetase</fullName>
        <shortName evidence="15">IleRS</shortName>
    </alternativeName>
</protein>
<dbReference type="InterPro" id="IPR009008">
    <property type="entry name" value="Val/Leu/Ile-tRNA-synth_edit"/>
</dbReference>
<evidence type="ECO:0000256" key="9">
    <source>
        <dbReference type="ARBA" id="ARBA00022833"/>
    </source>
</evidence>
<gene>
    <name evidence="15" type="primary">ileS</name>
    <name evidence="18" type="ORF">SAMN05421827_1314</name>
</gene>
<dbReference type="InterPro" id="IPR033709">
    <property type="entry name" value="Anticodon_Ile_ABEc"/>
</dbReference>
<feature type="short sequence motif" description="'HIGH' region" evidence="15">
    <location>
        <begin position="47"/>
        <end position="57"/>
    </location>
</feature>
<dbReference type="PRINTS" id="PR00984">
    <property type="entry name" value="TRNASYNTHILE"/>
</dbReference>
<dbReference type="InterPro" id="IPR002300">
    <property type="entry name" value="aa-tRNA-synth_Ia"/>
</dbReference>
<dbReference type="CDD" id="cd07961">
    <property type="entry name" value="Anticodon_Ia_Ile_ABEc"/>
    <property type="match status" value="1"/>
</dbReference>
<feature type="domain" description="Aminoacyl-tRNA synthetase class Ia" evidence="16">
    <location>
        <begin position="17"/>
        <end position="543"/>
    </location>
</feature>
<dbReference type="STRING" id="405671.SAMN05421827_1314"/>
<dbReference type="OrthoDB" id="9810365at2"/>
<dbReference type="EMBL" id="FNCH01000031">
    <property type="protein sequence ID" value="SDH60013.1"/>
    <property type="molecule type" value="Genomic_DNA"/>
</dbReference>
<evidence type="ECO:0000256" key="5">
    <source>
        <dbReference type="ARBA" id="ARBA00022490"/>
    </source>
</evidence>
<dbReference type="GO" id="GO:0004822">
    <property type="term" value="F:isoleucine-tRNA ligase activity"/>
    <property type="evidence" value="ECO:0007669"/>
    <property type="project" value="UniProtKB-UniRule"/>
</dbReference>
<keyword evidence="7 15" id="KW-0479">Metal-binding</keyword>
<dbReference type="SUPFAM" id="SSF50677">
    <property type="entry name" value="ValRS/IleRS/LeuRS editing domain"/>
    <property type="match status" value="1"/>
</dbReference>
<evidence type="ECO:0000256" key="2">
    <source>
        <dbReference type="ARBA" id="ARBA00004496"/>
    </source>
</evidence>
<dbReference type="Proteomes" id="UP000199643">
    <property type="component" value="Unassembled WGS sequence"/>
</dbReference>
<dbReference type="SUPFAM" id="SSF47323">
    <property type="entry name" value="Anticodon-binding domain of a subclass of class I aminoacyl-tRNA synthetases"/>
    <property type="match status" value="2"/>
</dbReference>
<evidence type="ECO:0000256" key="15">
    <source>
        <dbReference type="HAMAP-Rule" id="MF_02003"/>
    </source>
</evidence>
<name>A0A1G8DQR8_9SPHI</name>
<dbReference type="Gene3D" id="3.90.740.10">
    <property type="entry name" value="Valyl/Leucyl/Isoleucyl-tRNA synthetase, editing domain"/>
    <property type="match status" value="1"/>
</dbReference>
<dbReference type="Gene3D" id="3.40.50.620">
    <property type="entry name" value="HUPs"/>
    <property type="match status" value="3"/>
</dbReference>
<evidence type="ECO:0000256" key="11">
    <source>
        <dbReference type="ARBA" id="ARBA00022917"/>
    </source>
</evidence>
<keyword evidence="12 15" id="KW-0030">Aminoacyl-tRNA synthetase</keyword>
<keyword evidence="5 15" id="KW-0963">Cytoplasm</keyword>
<evidence type="ECO:0000256" key="3">
    <source>
        <dbReference type="ARBA" id="ARBA00007078"/>
    </source>
</evidence>
<keyword evidence="6 15" id="KW-0436">Ligase</keyword>
<dbReference type="Gene3D" id="1.10.730.10">
    <property type="entry name" value="Isoleucyl-tRNA Synthetase, Domain 1"/>
    <property type="match status" value="1"/>
</dbReference>
<dbReference type="InterPro" id="IPR013155">
    <property type="entry name" value="M/V/L/I-tRNA-synth_anticd-bd"/>
</dbReference>
<sequence length="1207" mass="138100">MYSEFKQLELAKIGQEILDFWKKENIFEKSISSRPKSNPFTFYEGPPSANGMPGIHHVMARAIKDIFCRYKTLKGYQVKRKGGWDTHGLPIELAVEKKLGITKEDIGKKISVDEYNEACRTEVMRYTDVWNDLTEKMGYWVDLENPYITYENEYIETLWWILKQLYDKGFLYKGYTVQPYSPAAGTGLSSHELNQPGTYKDVSDTTIVAQFKAINETLPDALKSFGTVHFLAWTTTPWTLPSNTALTVGPKIDYVLVKTFNQYTFEPIQVVLAKALVGKQFAGKYILAESDEAFANYKAEDKKIPYTVLAEFVGADLVGIRYEQLLPYALPYQNAENAFRIISGDFVTTEDGTGIVHTAPTFGADDARVAKLATPEVPPMLVLDEKGNAVPLVDLQGKFIASLGGNYGGKYVKNEYYKDGGAPEKSVDVELAIQLKEENKAFKVEKYVHTYPHCWRTDKPVLYYPLDSWFIKTTAVKDKMVELNKGINWKPESTGIGRFGNWLENLVDWNLSRSRYWGTPLPIWKNPTYIDEKCVGSREDFLNKGWYILNREKAKDLQNLAINNTIDLQRSFERINKHRIEDPLKVLEQEIPINTAISALKSRVFFPADFLLYNIPFSFFESYCDKISKEIIYNLDLHRPFIDYIFFREDNDVLYYREPDLIDVWFDSGAMPYAQWHFPFENKEEFENAYAADFIAEGVDQTRGWFFTLHAIAVMLSEASDEIKAVNAKVGNPGVAFKNVVSNGLVLDKNGNKMSKRLGNAVDPFSTIETYSADATRWYMISNASPWDNLKFSLDGLDEVRRKFFGTLYNTYAFFALYANIDKFEIDKNNLSKVEERTELDRWILSLLQNLISEVDESYNTYEPTKATRAIQTFVDEHLSNWYIRLSRRRFWKGEMTDDKRAAYETLYTCLETLAQLMSPVAPFFADWLYRNLTVTDASAAESVHLTLWKEADQSLIDSALNERMVYAQDISSMVLSLRKKSSINVRQPLAKILIPSLNGDFEQKISKVADYILSETNVKHIEFITDTHGIVKKKLKPNFKSLGKKVGKDMSIVKEALENMTQDDIQRLEVDGYINVFGTDNIQHAIDLNDDVEVFAEDIPGWQVTNIGSLTVALDVTISEELKQEGISRELVNRIQNLRKELNFEVTDRIKVSLQNDNLVSSAVAKNKDYICAEILADEFELTDDVNNANKIVIDDVELSISVTKI</sequence>
<comment type="similarity">
    <text evidence="3 15">Belongs to the class-I aminoacyl-tRNA synthetase family. IleS type 2 subfamily.</text>
</comment>
<dbReference type="EC" id="6.1.1.5" evidence="15"/>